<dbReference type="Pfam" id="PF04474">
    <property type="entry name" value="DUF554"/>
    <property type="match status" value="1"/>
</dbReference>
<name>A0A6J4RQ23_9ACTN</name>
<feature type="transmembrane region" description="Helical" evidence="1">
    <location>
        <begin position="102"/>
        <end position="127"/>
    </location>
</feature>
<accession>A0A6J4RQ23</accession>
<dbReference type="PANTHER" id="PTHR36111">
    <property type="entry name" value="INNER MEMBRANE PROTEIN-RELATED"/>
    <property type="match status" value="1"/>
</dbReference>
<feature type="transmembrane region" description="Helical" evidence="1">
    <location>
        <begin position="189"/>
        <end position="206"/>
    </location>
</feature>
<reference evidence="2" key="1">
    <citation type="submission" date="2020-02" db="EMBL/GenBank/DDBJ databases">
        <authorList>
            <person name="Meier V. D."/>
        </authorList>
    </citation>
    <scope>NUCLEOTIDE SEQUENCE</scope>
    <source>
        <strain evidence="2">AVDCRST_MAG30</strain>
    </source>
</reference>
<dbReference type="PANTHER" id="PTHR36111:SF2">
    <property type="entry name" value="INNER MEMBRANE PROTEIN"/>
    <property type="match status" value="1"/>
</dbReference>
<protein>
    <submittedName>
        <fullName evidence="2">Uncharacterized DUF554 membrane protein</fullName>
    </submittedName>
</protein>
<evidence type="ECO:0000256" key="1">
    <source>
        <dbReference type="SAM" id="Phobius"/>
    </source>
</evidence>
<dbReference type="InterPro" id="IPR007563">
    <property type="entry name" value="DUF554"/>
</dbReference>
<organism evidence="2">
    <name type="scientific">uncultured Solirubrobacteraceae bacterium</name>
    <dbReference type="NCBI Taxonomy" id="1162706"/>
    <lineage>
        <taxon>Bacteria</taxon>
        <taxon>Bacillati</taxon>
        <taxon>Actinomycetota</taxon>
        <taxon>Thermoleophilia</taxon>
        <taxon>Solirubrobacterales</taxon>
        <taxon>Solirubrobacteraceae</taxon>
        <taxon>environmental samples</taxon>
    </lineage>
</organism>
<keyword evidence="1" id="KW-1133">Transmembrane helix</keyword>
<proteinExistence type="predicted"/>
<dbReference type="EMBL" id="CADCVS010000069">
    <property type="protein sequence ID" value="CAA9474977.1"/>
    <property type="molecule type" value="Genomic_DNA"/>
</dbReference>
<feature type="transmembrane region" description="Helical" evidence="1">
    <location>
        <begin position="6"/>
        <end position="26"/>
    </location>
</feature>
<feature type="transmembrane region" description="Helical" evidence="1">
    <location>
        <begin position="64"/>
        <end position="81"/>
    </location>
</feature>
<feature type="transmembrane region" description="Helical" evidence="1">
    <location>
        <begin position="33"/>
        <end position="52"/>
    </location>
</feature>
<sequence>MTGTLINVATVLAGTLIGVTAGGRLSASAQQRVLAGLGMITLVIGVDLALAWGREDTTSGTPLYVLGGILFGGLIGEAIGIERRLEALGDAIQRKLSRPGAASTVSEGFVTASLLFCVGSLTVVGSIQDGLTGDYSTLATKAVLDGFAAVALAATLGWGVGLSALTVLLVQGTITLGAGLFDDLLQGEALAAMTSAGGVTIIGIALKLLDLKDVKVGNFLPALVIAPALVGLVSLVR</sequence>
<evidence type="ECO:0000313" key="2">
    <source>
        <dbReference type="EMBL" id="CAA9474977.1"/>
    </source>
</evidence>
<dbReference type="AlphaFoldDB" id="A0A6J4RQ23"/>
<keyword evidence="1" id="KW-0472">Membrane</keyword>
<gene>
    <name evidence="2" type="ORF">AVDCRST_MAG30-391</name>
</gene>
<feature type="transmembrane region" description="Helical" evidence="1">
    <location>
        <begin position="218"/>
        <end position="236"/>
    </location>
</feature>
<feature type="transmembrane region" description="Helical" evidence="1">
    <location>
        <begin position="147"/>
        <end position="169"/>
    </location>
</feature>
<keyword evidence="1" id="KW-0812">Transmembrane</keyword>